<organism evidence="1 2">
    <name type="scientific">Arctium lappa</name>
    <name type="common">Greater burdock</name>
    <name type="synonym">Lappa major</name>
    <dbReference type="NCBI Taxonomy" id="4217"/>
    <lineage>
        <taxon>Eukaryota</taxon>
        <taxon>Viridiplantae</taxon>
        <taxon>Streptophyta</taxon>
        <taxon>Embryophyta</taxon>
        <taxon>Tracheophyta</taxon>
        <taxon>Spermatophyta</taxon>
        <taxon>Magnoliopsida</taxon>
        <taxon>eudicotyledons</taxon>
        <taxon>Gunneridae</taxon>
        <taxon>Pentapetalae</taxon>
        <taxon>asterids</taxon>
        <taxon>campanulids</taxon>
        <taxon>Asterales</taxon>
        <taxon>Asteraceae</taxon>
        <taxon>Carduoideae</taxon>
        <taxon>Cardueae</taxon>
        <taxon>Arctiinae</taxon>
        <taxon>Arctium</taxon>
    </lineage>
</organism>
<evidence type="ECO:0000313" key="2">
    <source>
        <dbReference type="Proteomes" id="UP001055879"/>
    </source>
</evidence>
<reference evidence="1 2" key="2">
    <citation type="journal article" date="2022" name="Mol. Ecol. Resour.">
        <title>The genomes of chicory, endive, great burdock and yacon provide insights into Asteraceae paleo-polyploidization history and plant inulin production.</title>
        <authorList>
            <person name="Fan W."/>
            <person name="Wang S."/>
            <person name="Wang H."/>
            <person name="Wang A."/>
            <person name="Jiang F."/>
            <person name="Liu H."/>
            <person name="Zhao H."/>
            <person name="Xu D."/>
            <person name="Zhang Y."/>
        </authorList>
    </citation>
    <scope>NUCLEOTIDE SEQUENCE [LARGE SCALE GENOMIC DNA]</scope>
    <source>
        <strain evidence="2">cv. Niubang</strain>
    </source>
</reference>
<keyword evidence="2" id="KW-1185">Reference proteome</keyword>
<gene>
    <name evidence="1" type="ORF">L6452_42502</name>
</gene>
<evidence type="ECO:0000313" key="1">
    <source>
        <dbReference type="EMBL" id="KAI3667444.1"/>
    </source>
</evidence>
<reference evidence="2" key="1">
    <citation type="journal article" date="2022" name="Mol. Ecol. Resour.">
        <title>The genomes of chicory, endive, great burdock and yacon provide insights into Asteraceae palaeo-polyploidization history and plant inulin production.</title>
        <authorList>
            <person name="Fan W."/>
            <person name="Wang S."/>
            <person name="Wang H."/>
            <person name="Wang A."/>
            <person name="Jiang F."/>
            <person name="Liu H."/>
            <person name="Zhao H."/>
            <person name="Xu D."/>
            <person name="Zhang Y."/>
        </authorList>
    </citation>
    <scope>NUCLEOTIDE SEQUENCE [LARGE SCALE GENOMIC DNA]</scope>
    <source>
        <strain evidence="2">cv. Niubang</strain>
    </source>
</reference>
<protein>
    <submittedName>
        <fullName evidence="1">Uncharacterized protein</fullName>
    </submittedName>
</protein>
<dbReference type="Proteomes" id="UP001055879">
    <property type="component" value="Linkage Group LG17"/>
</dbReference>
<comment type="caution">
    <text evidence="1">The sequence shown here is derived from an EMBL/GenBank/DDBJ whole genome shotgun (WGS) entry which is preliminary data.</text>
</comment>
<proteinExistence type="predicted"/>
<sequence length="73" mass="8746">MVFIDCWKTLIILALGYLKLRVHKHLKHLHKPFRTRMGIPSIMYTSLTKLLITRSSYHKIQMRPNYHSEGLLR</sequence>
<dbReference type="EMBL" id="CM042063">
    <property type="protein sequence ID" value="KAI3667444.1"/>
    <property type="molecule type" value="Genomic_DNA"/>
</dbReference>
<name>A0ACB8XIE9_ARCLA</name>
<accession>A0ACB8XIE9</accession>